<protein>
    <recommendedName>
        <fullName evidence="3">HTH CENPB-type domain-containing protein</fullName>
    </recommendedName>
</protein>
<dbReference type="AlphaFoldDB" id="A0AAV8X305"/>
<reference evidence="1" key="1">
    <citation type="journal article" date="2023" name="Insect Mol. Biol.">
        <title>Genome sequencing provides insights into the evolution of gene families encoding plant cell wall-degrading enzymes in longhorned beetles.</title>
        <authorList>
            <person name="Shin N.R."/>
            <person name="Okamura Y."/>
            <person name="Kirsch R."/>
            <person name="Pauchet Y."/>
        </authorList>
    </citation>
    <scope>NUCLEOTIDE SEQUENCE</scope>
    <source>
        <strain evidence="1">RBIC_L_NR</strain>
    </source>
</reference>
<comment type="caution">
    <text evidence="1">The sequence shown here is derived from an EMBL/GenBank/DDBJ whole genome shotgun (WGS) entry which is preliminary data.</text>
</comment>
<name>A0AAV8X305_9CUCU</name>
<sequence>MLDTVQQYVESNLLKTPFKNGRPGEDWFLNFSKRHKLSLKRAELLEASRAKQHRDPFIVYDFFDKLEIIMRENNLLNKSNCIWNCDETGFNHDSKEFELWLELGK</sequence>
<evidence type="ECO:0008006" key="3">
    <source>
        <dbReference type="Google" id="ProtNLM"/>
    </source>
</evidence>
<dbReference type="EMBL" id="JANEYF010003916">
    <property type="protein sequence ID" value="KAJ8933138.1"/>
    <property type="molecule type" value="Genomic_DNA"/>
</dbReference>
<organism evidence="1 2">
    <name type="scientific">Rhamnusium bicolor</name>
    <dbReference type="NCBI Taxonomy" id="1586634"/>
    <lineage>
        <taxon>Eukaryota</taxon>
        <taxon>Metazoa</taxon>
        <taxon>Ecdysozoa</taxon>
        <taxon>Arthropoda</taxon>
        <taxon>Hexapoda</taxon>
        <taxon>Insecta</taxon>
        <taxon>Pterygota</taxon>
        <taxon>Neoptera</taxon>
        <taxon>Endopterygota</taxon>
        <taxon>Coleoptera</taxon>
        <taxon>Polyphaga</taxon>
        <taxon>Cucujiformia</taxon>
        <taxon>Chrysomeloidea</taxon>
        <taxon>Cerambycidae</taxon>
        <taxon>Lepturinae</taxon>
        <taxon>Rhagiini</taxon>
        <taxon>Rhamnusium</taxon>
    </lineage>
</organism>
<proteinExistence type="predicted"/>
<accession>A0AAV8X305</accession>
<gene>
    <name evidence="1" type="ORF">NQ314_014205</name>
</gene>
<dbReference type="Proteomes" id="UP001162156">
    <property type="component" value="Unassembled WGS sequence"/>
</dbReference>
<evidence type="ECO:0000313" key="2">
    <source>
        <dbReference type="Proteomes" id="UP001162156"/>
    </source>
</evidence>
<evidence type="ECO:0000313" key="1">
    <source>
        <dbReference type="EMBL" id="KAJ8933138.1"/>
    </source>
</evidence>
<keyword evidence="2" id="KW-1185">Reference proteome</keyword>